<dbReference type="Pfam" id="PF00005">
    <property type="entry name" value="ABC_tran"/>
    <property type="match status" value="1"/>
</dbReference>
<evidence type="ECO:0000256" key="1">
    <source>
        <dbReference type="ARBA" id="ARBA00022448"/>
    </source>
</evidence>
<dbReference type="InterPro" id="IPR003439">
    <property type="entry name" value="ABC_transporter-like_ATP-bd"/>
</dbReference>
<dbReference type="STRING" id="235279.HH_1123"/>
<sequence length="268" mass="30394">MSIIKVRELYTQYGDVIIHNGISFDVKKGEIFGILGGSGSGKSTLLKNMLFLEKPTSGKIEFFGENIWALPEDKRGRILNRCGVMFQFGALFSSMNVLDNVAFLLTQKSHYDTLTINRISKMWLELVGLSKEVAYKYPYELSGGMKKRVALARALALSPDILFLDEPTSGLDLQSSERFDTLIIKLKEVLKITIVMVTHDLDSIKDSVDRLILLEDKHIVFEGTLSELYHQKQQGDNQAKIFSGQRGIRFWQSFEENISKGDNKWNAM</sequence>
<dbReference type="InterPro" id="IPR027417">
    <property type="entry name" value="P-loop_NTPase"/>
</dbReference>
<name>Q7VH44_HELHP</name>
<organism evidence="5 6">
    <name type="scientific">Helicobacter hepaticus (strain ATCC 51449 / 3B1)</name>
    <dbReference type="NCBI Taxonomy" id="235279"/>
    <lineage>
        <taxon>Bacteria</taxon>
        <taxon>Pseudomonadati</taxon>
        <taxon>Campylobacterota</taxon>
        <taxon>Epsilonproteobacteria</taxon>
        <taxon>Campylobacterales</taxon>
        <taxon>Helicobacteraceae</taxon>
        <taxon>Helicobacter</taxon>
    </lineage>
</organism>
<dbReference type="SUPFAM" id="SSF52540">
    <property type="entry name" value="P-loop containing nucleoside triphosphate hydrolases"/>
    <property type="match status" value="1"/>
</dbReference>
<evidence type="ECO:0000259" key="4">
    <source>
        <dbReference type="PROSITE" id="PS50893"/>
    </source>
</evidence>
<protein>
    <submittedName>
        <fullName evidence="5">ABC transporter</fullName>
    </submittedName>
</protein>
<dbReference type="RefSeq" id="WP_011115963.1">
    <property type="nucleotide sequence ID" value="NC_004917.1"/>
</dbReference>
<keyword evidence="6" id="KW-1185">Reference proteome</keyword>
<evidence type="ECO:0000313" key="6">
    <source>
        <dbReference type="Proteomes" id="UP000002495"/>
    </source>
</evidence>
<gene>
    <name evidence="5" type="ordered locus">HH_1123</name>
</gene>
<dbReference type="SMART" id="SM00382">
    <property type="entry name" value="AAA"/>
    <property type="match status" value="1"/>
</dbReference>
<dbReference type="PANTHER" id="PTHR43023">
    <property type="entry name" value="PROTEIN TRIGALACTOSYLDIACYLGLYCEROL 3, CHLOROPLASTIC"/>
    <property type="match status" value="1"/>
</dbReference>
<dbReference type="InterPro" id="IPR017871">
    <property type="entry name" value="ABC_transporter-like_CS"/>
</dbReference>
<keyword evidence="2" id="KW-0547">Nucleotide-binding</keyword>
<dbReference type="GO" id="GO:0016887">
    <property type="term" value="F:ATP hydrolysis activity"/>
    <property type="evidence" value="ECO:0007669"/>
    <property type="project" value="InterPro"/>
</dbReference>
<proteinExistence type="predicted"/>
<evidence type="ECO:0000313" key="5">
    <source>
        <dbReference type="EMBL" id="AAP77720.1"/>
    </source>
</evidence>
<dbReference type="Gene3D" id="3.40.50.300">
    <property type="entry name" value="P-loop containing nucleotide triphosphate hydrolases"/>
    <property type="match status" value="1"/>
</dbReference>
<dbReference type="OrthoDB" id="9809450at2"/>
<dbReference type="GO" id="GO:0005524">
    <property type="term" value="F:ATP binding"/>
    <property type="evidence" value="ECO:0007669"/>
    <property type="project" value="UniProtKB-KW"/>
</dbReference>
<dbReference type="PROSITE" id="PS50893">
    <property type="entry name" value="ABC_TRANSPORTER_2"/>
    <property type="match status" value="1"/>
</dbReference>
<dbReference type="Proteomes" id="UP000002495">
    <property type="component" value="Chromosome"/>
</dbReference>
<accession>Q7VH44</accession>
<dbReference type="eggNOG" id="COG1127">
    <property type="taxonomic scope" value="Bacteria"/>
</dbReference>
<keyword evidence="3" id="KW-0067">ATP-binding</keyword>
<reference evidence="5 6" key="1">
    <citation type="journal article" date="2003" name="Proc. Natl. Acad. Sci. U.S.A.">
        <title>The complete genome sequence of the carcinogenic bacterium Helicobacter hepaticus.</title>
        <authorList>
            <person name="Suerbaum S."/>
            <person name="Josenhans C."/>
            <person name="Sterzenbach T."/>
            <person name="Drescher B."/>
            <person name="Brandt P."/>
            <person name="Bell M."/>
            <person name="Droege M."/>
            <person name="Fartmann B."/>
            <person name="Fischer H.-P."/>
            <person name="Ge Z."/>
            <person name="Hoerster A."/>
            <person name="Holland R."/>
            <person name="Klein K."/>
            <person name="Koenig J."/>
            <person name="Macko L."/>
            <person name="Mendz G.L."/>
            <person name="Nyakatura G."/>
            <person name="Schauer D.B."/>
            <person name="Shen Z."/>
            <person name="Weber J."/>
            <person name="Frosch M."/>
            <person name="Fox J.G."/>
        </authorList>
    </citation>
    <scope>NUCLEOTIDE SEQUENCE [LARGE SCALE GENOMIC DNA]</scope>
    <source>
        <strain evidence="6">ATCC 51449 / 3B1</strain>
    </source>
</reference>
<dbReference type="PANTHER" id="PTHR43023:SF3">
    <property type="entry name" value="PROTEIN TRIGALACTOSYLDIACYLGLYCEROL 3, CHLOROPLASTIC"/>
    <property type="match status" value="1"/>
</dbReference>
<keyword evidence="1" id="KW-0813">Transport</keyword>
<dbReference type="AlphaFoldDB" id="Q7VH44"/>
<dbReference type="KEGG" id="hhe:HH_1123"/>
<dbReference type="HOGENOM" id="CLU_000604_1_22_7"/>
<evidence type="ECO:0000256" key="3">
    <source>
        <dbReference type="ARBA" id="ARBA00022840"/>
    </source>
</evidence>
<dbReference type="PROSITE" id="PS00211">
    <property type="entry name" value="ABC_TRANSPORTER_1"/>
    <property type="match status" value="1"/>
</dbReference>
<feature type="domain" description="ABC transporter" evidence="4">
    <location>
        <begin position="4"/>
        <end position="241"/>
    </location>
</feature>
<dbReference type="EMBL" id="AE017125">
    <property type="protein sequence ID" value="AAP77720.1"/>
    <property type="molecule type" value="Genomic_DNA"/>
</dbReference>
<evidence type="ECO:0000256" key="2">
    <source>
        <dbReference type="ARBA" id="ARBA00022741"/>
    </source>
</evidence>
<dbReference type="InterPro" id="IPR003593">
    <property type="entry name" value="AAA+_ATPase"/>
</dbReference>